<dbReference type="RefSeq" id="WP_158867420.1">
    <property type="nucleotide sequence ID" value="NZ_CP046401.1"/>
</dbReference>
<dbReference type="InterPro" id="IPR050640">
    <property type="entry name" value="Bact_2-comp_sensor_kinase"/>
</dbReference>
<keyword evidence="1" id="KW-0812">Transmembrane</keyword>
<sequence>MNAFISKNKLRAAMLSSASISIVVLLGQMLLLIKQPQEHRYIITVFVILLVCLFDWAMLVVIDHLYFHRSLGKLKRMIFVVAYFLLSIIAFFMAIEIGALVSLREPSLVNLPDNYVYRRALAGFIFSIIIFFIDYSVTLLEERERILLENERLLRENLKAKFETLRQQVNPHFLFNSLSTLKTMMYQNVEEAEEYIIHLSEIFRYSLQINHQEKVSLSEELNILEAYFFMLKSRFRENISFDIRIDEEHKNLYVPPFTLQIVAENCIKHNIVSKEKPLWIKVFSQAGRSIKISNNLQPKTSVEGSSQVGLANIEKRYKYLSGQHIEIVRNEETFDVIIPLISAK</sequence>
<feature type="transmembrane region" description="Helical" evidence="1">
    <location>
        <begin position="121"/>
        <end position="140"/>
    </location>
</feature>
<protein>
    <recommendedName>
        <fullName evidence="2">Signal transduction histidine kinase internal region domain-containing protein</fullName>
    </recommendedName>
</protein>
<feature type="transmembrane region" description="Helical" evidence="1">
    <location>
        <begin position="39"/>
        <end position="66"/>
    </location>
</feature>
<keyword evidence="1" id="KW-1133">Transmembrane helix</keyword>
<dbReference type="PANTHER" id="PTHR34220">
    <property type="entry name" value="SENSOR HISTIDINE KINASE YPDA"/>
    <property type="match status" value="1"/>
</dbReference>
<organism evidence="3 4">
    <name type="scientific">Maribellus comscasis</name>
    <dbReference type="NCBI Taxonomy" id="2681766"/>
    <lineage>
        <taxon>Bacteria</taxon>
        <taxon>Pseudomonadati</taxon>
        <taxon>Bacteroidota</taxon>
        <taxon>Bacteroidia</taxon>
        <taxon>Marinilabiliales</taxon>
        <taxon>Prolixibacteraceae</taxon>
        <taxon>Maribellus</taxon>
    </lineage>
</organism>
<evidence type="ECO:0000313" key="3">
    <source>
        <dbReference type="EMBL" id="QGY44785.1"/>
    </source>
</evidence>
<feature type="transmembrane region" description="Helical" evidence="1">
    <location>
        <begin position="78"/>
        <end position="101"/>
    </location>
</feature>
<dbReference type="Proteomes" id="UP000428260">
    <property type="component" value="Chromosome"/>
</dbReference>
<dbReference type="PANTHER" id="PTHR34220:SF7">
    <property type="entry name" value="SENSOR HISTIDINE KINASE YPDA"/>
    <property type="match status" value="1"/>
</dbReference>
<dbReference type="GO" id="GO:0016020">
    <property type="term" value="C:membrane"/>
    <property type="evidence" value="ECO:0007669"/>
    <property type="project" value="InterPro"/>
</dbReference>
<feature type="domain" description="Signal transduction histidine kinase internal region" evidence="2">
    <location>
        <begin position="160"/>
        <end position="238"/>
    </location>
</feature>
<dbReference type="AlphaFoldDB" id="A0A6I6JP99"/>
<dbReference type="Pfam" id="PF06580">
    <property type="entry name" value="His_kinase"/>
    <property type="match status" value="1"/>
</dbReference>
<dbReference type="EMBL" id="CP046401">
    <property type="protein sequence ID" value="QGY44785.1"/>
    <property type="molecule type" value="Genomic_DNA"/>
</dbReference>
<name>A0A6I6JP99_9BACT</name>
<reference evidence="3 4" key="1">
    <citation type="submission" date="2019-11" db="EMBL/GenBank/DDBJ databases">
        <authorList>
            <person name="Zheng R.K."/>
            <person name="Sun C.M."/>
        </authorList>
    </citation>
    <scope>NUCLEOTIDE SEQUENCE [LARGE SCALE GENOMIC DNA]</scope>
    <source>
        <strain evidence="3 4">WC007</strain>
    </source>
</reference>
<keyword evidence="4" id="KW-1185">Reference proteome</keyword>
<evidence type="ECO:0000313" key="4">
    <source>
        <dbReference type="Proteomes" id="UP000428260"/>
    </source>
</evidence>
<feature type="transmembrane region" description="Helical" evidence="1">
    <location>
        <begin position="12"/>
        <end position="33"/>
    </location>
</feature>
<proteinExistence type="predicted"/>
<accession>A0A6I6JP99</accession>
<dbReference type="GO" id="GO:0000155">
    <property type="term" value="F:phosphorelay sensor kinase activity"/>
    <property type="evidence" value="ECO:0007669"/>
    <property type="project" value="InterPro"/>
</dbReference>
<evidence type="ECO:0000259" key="2">
    <source>
        <dbReference type="Pfam" id="PF06580"/>
    </source>
</evidence>
<dbReference type="InterPro" id="IPR010559">
    <property type="entry name" value="Sig_transdc_His_kin_internal"/>
</dbReference>
<dbReference type="KEGG" id="mcos:GM418_14235"/>
<evidence type="ECO:0000256" key="1">
    <source>
        <dbReference type="SAM" id="Phobius"/>
    </source>
</evidence>
<gene>
    <name evidence="3" type="ORF">GM418_14235</name>
</gene>
<keyword evidence="1" id="KW-0472">Membrane</keyword>